<proteinExistence type="predicted"/>
<sequence length="272" mass="30177">MPRSYRLRMQRASEAKKPRSIVTDGLLIAGTTAAIYLLTFSFEYGYCAYFGVPGFLIEPSTGTILFAALFISLAGIALVEVSYLPRQVLATIPWPRLRARLVLAVLMWVTPALTGAPFSWLQVLFLSAWTLSIMSDYVFALICKSGSFAERISQGEKNTNTSRSPWDGLTKAFGGKAVSLAIIVYFAVLSAWVAGTIHARFQEGFIVLKSEPDIAVIKRYGDHFVAIRYAGTPAQATGEFRVIDREKDMELINMDKLTIESVRKRAESKVEK</sequence>
<dbReference type="EMBL" id="JAJHNU010000001">
    <property type="protein sequence ID" value="MDN4121227.1"/>
    <property type="molecule type" value="Genomic_DNA"/>
</dbReference>
<organism evidence="2 3">
    <name type="scientific">Alcaligenes endophyticus</name>
    <dbReference type="NCBI Taxonomy" id="1929088"/>
    <lineage>
        <taxon>Bacteria</taxon>
        <taxon>Pseudomonadati</taxon>
        <taxon>Pseudomonadota</taxon>
        <taxon>Betaproteobacteria</taxon>
        <taxon>Burkholderiales</taxon>
        <taxon>Alcaligenaceae</taxon>
        <taxon>Alcaligenes</taxon>
    </lineage>
</organism>
<keyword evidence="1" id="KW-0472">Membrane</keyword>
<keyword evidence="3" id="KW-1185">Reference proteome</keyword>
<comment type="caution">
    <text evidence="2">The sequence shown here is derived from an EMBL/GenBank/DDBJ whole genome shotgun (WGS) entry which is preliminary data.</text>
</comment>
<reference evidence="2" key="1">
    <citation type="submission" date="2021-11" db="EMBL/GenBank/DDBJ databases">
        <title>Draft genome sequence of Alcaligenes endophyticus type strain CCUG 75668T.</title>
        <authorList>
            <person name="Salva-Serra F."/>
            <person name="Duran R.E."/>
            <person name="Seeger M."/>
            <person name="Moore E.R.B."/>
            <person name="Jaen-Luchoro D."/>
        </authorList>
    </citation>
    <scope>NUCLEOTIDE SEQUENCE</scope>
    <source>
        <strain evidence="2">CCUG 75668</strain>
    </source>
</reference>
<keyword evidence="1" id="KW-0812">Transmembrane</keyword>
<feature type="transmembrane region" description="Helical" evidence="1">
    <location>
        <begin position="173"/>
        <end position="194"/>
    </location>
</feature>
<evidence type="ECO:0000313" key="3">
    <source>
        <dbReference type="Proteomes" id="UP001168613"/>
    </source>
</evidence>
<name>A0ABT8EIV9_9BURK</name>
<dbReference type="Proteomes" id="UP001168613">
    <property type="component" value="Unassembled WGS sequence"/>
</dbReference>
<dbReference type="RefSeq" id="WP_266124850.1">
    <property type="nucleotide sequence ID" value="NZ_JAPKND010000009.1"/>
</dbReference>
<keyword evidence="1" id="KW-1133">Transmembrane helix</keyword>
<evidence type="ECO:0000256" key="1">
    <source>
        <dbReference type="SAM" id="Phobius"/>
    </source>
</evidence>
<feature type="transmembrane region" description="Helical" evidence="1">
    <location>
        <begin position="62"/>
        <end position="85"/>
    </location>
</feature>
<gene>
    <name evidence="2" type="ORF">LMS43_08005</name>
</gene>
<feature type="transmembrane region" description="Helical" evidence="1">
    <location>
        <begin position="21"/>
        <end position="42"/>
    </location>
</feature>
<accession>A0ABT8EIV9</accession>
<evidence type="ECO:0000313" key="2">
    <source>
        <dbReference type="EMBL" id="MDN4121227.1"/>
    </source>
</evidence>
<protein>
    <submittedName>
        <fullName evidence="2">Chloride channel protein</fullName>
    </submittedName>
</protein>